<gene>
    <name evidence="1" type="ORF">DFR26_0648</name>
</gene>
<dbReference type="Gene3D" id="3.10.129.10">
    <property type="entry name" value="Hotdog Thioesterase"/>
    <property type="match status" value="1"/>
</dbReference>
<evidence type="ECO:0000313" key="1">
    <source>
        <dbReference type="EMBL" id="REH40447.1"/>
    </source>
</evidence>
<reference evidence="1 2" key="1">
    <citation type="submission" date="2018-08" db="EMBL/GenBank/DDBJ databases">
        <title>Genomic Encyclopedia of Type Strains, Phase IV (KMG-IV): sequencing the most valuable type-strain genomes for metagenomic binning, comparative biology and taxonomic classification.</title>
        <authorList>
            <person name="Goeker M."/>
        </authorList>
    </citation>
    <scope>NUCLEOTIDE SEQUENCE [LARGE SCALE GENOMIC DNA]</scope>
    <source>
        <strain evidence="1 2">DSM 26022</strain>
    </source>
</reference>
<organism evidence="1 2">
    <name type="scientific">Paraperlucidibaca baekdonensis</name>
    <dbReference type="NCBI Taxonomy" id="748120"/>
    <lineage>
        <taxon>Bacteria</taxon>
        <taxon>Pseudomonadati</taxon>
        <taxon>Pseudomonadota</taxon>
        <taxon>Gammaproteobacteria</taxon>
        <taxon>Moraxellales</taxon>
        <taxon>Moraxellaceae</taxon>
        <taxon>Paraperlucidibaca</taxon>
    </lineage>
</organism>
<sequence length="165" mass="18690">MKASRLRWLFNFYPPYLGAGVRVDRISDDFSEIDVSMKLTRWNKNYVGTHFGGSLYSMVDPFYMLILMETLGSRYIVWDQAARIDFLKPGRGKVQAHFRLPDGLLADIKSQAALGDAVRPELNIDIVGGTGEIIARAHKTLYVRLKPEHRPPAAAEISRPNQELN</sequence>
<dbReference type="AlphaFoldDB" id="A0A3E0H9U6"/>
<dbReference type="Proteomes" id="UP000256774">
    <property type="component" value="Unassembled WGS sequence"/>
</dbReference>
<evidence type="ECO:0000313" key="2">
    <source>
        <dbReference type="Proteomes" id="UP000256774"/>
    </source>
</evidence>
<protein>
    <submittedName>
        <fullName evidence="1">Uncharacterized protein DUF4442</fullName>
    </submittedName>
</protein>
<name>A0A3E0H9U6_9GAMM</name>
<accession>A0A3E0H9U6</accession>
<dbReference type="InterPro" id="IPR029069">
    <property type="entry name" value="HotDog_dom_sf"/>
</dbReference>
<dbReference type="SUPFAM" id="SSF54637">
    <property type="entry name" value="Thioesterase/thiol ester dehydrase-isomerase"/>
    <property type="match status" value="1"/>
</dbReference>
<dbReference type="RefSeq" id="WP_116207646.1">
    <property type="nucleotide sequence ID" value="NZ_QUNR01000001.1"/>
</dbReference>
<dbReference type="InterPro" id="IPR027961">
    <property type="entry name" value="DUF4442"/>
</dbReference>
<dbReference type="EMBL" id="QUNR01000001">
    <property type="protein sequence ID" value="REH40447.1"/>
    <property type="molecule type" value="Genomic_DNA"/>
</dbReference>
<proteinExistence type="predicted"/>
<comment type="caution">
    <text evidence="1">The sequence shown here is derived from an EMBL/GenBank/DDBJ whole genome shotgun (WGS) entry which is preliminary data.</text>
</comment>
<keyword evidence="2" id="KW-1185">Reference proteome</keyword>
<dbReference type="Pfam" id="PF14539">
    <property type="entry name" value="DUF4442"/>
    <property type="match status" value="1"/>
</dbReference>
<dbReference type="OrthoDB" id="9814774at2"/>